<evidence type="ECO:0000256" key="3">
    <source>
        <dbReference type="ARBA" id="ARBA00023326"/>
    </source>
</evidence>
<feature type="domain" description="Fibronectin type-III" evidence="6">
    <location>
        <begin position="402"/>
        <end position="494"/>
    </location>
</feature>
<evidence type="ECO:0000256" key="4">
    <source>
        <dbReference type="SAM" id="MobiDB-lite"/>
    </source>
</evidence>
<keyword evidence="2" id="KW-0378">Hydrolase</keyword>
<dbReference type="InterPro" id="IPR003961">
    <property type="entry name" value="FN3_dom"/>
</dbReference>
<feature type="region of interest" description="Disordered" evidence="4">
    <location>
        <begin position="189"/>
        <end position="220"/>
    </location>
</feature>
<dbReference type="Gene3D" id="2.60.40.10">
    <property type="entry name" value="Immunoglobulins"/>
    <property type="match status" value="5"/>
</dbReference>
<dbReference type="Pfam" id="PF20611">
    <property type="entry name" value="DUF6801"/>
    <property type="match status" value="2"/>
</dbReference>
<gene>
    <name evidence="7" type="ORF">ACFPCY_23080</name>
</gene>
<evidence type="ECO:0000256" key="5">
    <source>
        <dbReference type="SAM" id="SignalP"/>
    </source>
</evidence>
<feature type="chain" id="PRO_5047107130" evidence="5">
    <location>
        <begin position="22"/>
        <end position="1012"/>
    </location>
</feature>
<reference evidence="8" key="1">
    <citation type="journal article" date="2019" name="Int. J. Syst. Evol. Microbiol.">
        <title>The Global Catalogue of Microorganisms (GCM) 10K type strain sequencing project: providing services to taxonomists for standard genome sequencing and annotation.</title>
        <authorList>
            <consortium name="The Broad Institute Genomics Platform"/>
            <consortium name="The Broad Institute Genome Sequencing Center for Infectious Disease"/>
            <person name="Wu L."/>
            <person name="Ma J."/>
        </authorList>
    </citation>
    <scope>NUCLEOTIDE SEQUENCE [LARGE SCALE GENOMIC DNA]</scope>
    <source>
        <strain evidence="8">KLKA75</strain>
    </source>
</reference>
<dbReference type="SUPFAM" id="SSF49265">
    <property type="entry name" value="Fibronectin type III"/>
    <property type="match status" value="3"/>
</dbReference>
<dbReference type="SMART" id="SM00060">
    <property type="entry name" value="FN3"/>
    <property type="match status" value="5"/>
</dbReference>
<evidence type="ECO:0000313" key="8">
    <source>
        <dbReference type="Proteomes" id="UP001595872"/>
    </source>
</evidence>
<feature type="domain" description="Fibronectin type-III" evidence="6">
    <location>
        <begin position="761"/>
        <end position="847"/>
    </location>
</feature>
<protein>
    <submittedName>
        <fullName evidence="7">Fibronectin type III domain-containing protein</fullName>
    </submittedName>
</protein>
<comment type="caution">
    <text evidence="7">The sequence shown here is derived from an EMBL/GenBank/DDBJ whole genome shotgun (WGS) entry which is preliminary data.</text>
</comment>
<dbReference type="InterPro" id="IPR036116">
    <property type="entry name" value="FN3_sf"/>
</dbReference>
<dbReference type="PROSITE" id="PS50853">
    <property type="entry name" value="FN3"/>
    <property type="match status" value="5"/>
</dbReference>
<sequence>MAAAATVATGLVAFATGPASADTPQLSLDYRCDYPLIGMQDVHVDISSDIPDTTTAGVQNPAFNIKAVSTIGADTTFGLNTMGAATIEGTAKAQAKVYSPDYPNGVGANTTVTLDKANVPATGSFAVNAAGKTPALEFDTAGWGAINVGNLTLTVTPKDAAGNPTALGTLTVNCYQKPGQHNVLKQFYVDDGKTPKPPKPDPVDKPVQGPTEYPSPTYPSNPHEITLTYMCPYPLIGKHPLSVKATIDYPATIHVGEYAPPIHIKSLSTTDDGTVEGLNSLDPAPATIEGSAKATSTLIVPEITGYPDNGLKAYVNLPIAKTPIPATGHLEIPAEGDAPKMVFKTKGKGYLKVGDIQLTMTPRLADGSPQPDIGTFTKTCVQDAGQQNTIASFDIVDSGPPPPTHLPATGLAAGTPTDTTVPLSWNAPSSGTPTGYEVYNGSTKVADVPAGTTKYTVTGLTPETKYTFGVVAVYSDGKSDPVTVDATTGKTQPPAPAKVTGLATDGDPGTTQVALKWDKSANATSYEVYNGSTKVGETADTKFTVSGLTPKTKYTLGVVAVNGTAKADATTIDVTTADTPKPPPAAVTGLATDGDPTDTTIPVKWNASADATSYEVDVNGAKVADNVTDTKYTVSGLKAETKYTITVYAVNVNGRSDAASIDATTGKTPIALPQPVTDLAVDGTPATTSVALKWTAGKDAKTYTIYNGSTKIAENVTDTKYTVTGLKAGTKYTFGVVSVNDAGQSKPVTLDVTTADEPGHAPADVTGITLVGAPTASSATIKWNPSEGADSYEVTVNGTTYPVNGTQYTITGLTANSHYTVSIVAVNKYGKSKPTPFEITTGGGNPGGKFGYALAGSSFVKAANGTVKLTGGIQGNLDASGKFTGDLKLDKTSGTFNLLGFIPATADVDFVQQGQTTGTLSGSSLTSTSKMVVKLPSVKVFGFEVGGGATCQTTAPAQIDLKSTDFNQATGGNLTGTYTLPQVSGCGMLTPLISALTAGSGNTVAVKLTKAG</sequence>
<dbReference type="InterPro" id="IPR050991">
    <property type="entry name" value="ECM_Regulatory_Proteins"/>
</dbReference>
<dbReference type="RefSeq" id="WP_378258340.1">
    <property type="nucleotide sequence ID" value="NZ_JBHSIT010000006.1"/>
</dbReference>
<feature type="domain" description="Fibronectin type-III" evidence="6">
    <location>
        <begin position="583"/>
        <end position="671"/>
    </location>
</feature>
<keyword evidence="3" id="KW-0119">Carbohydrate metabolism</keyword>
<keyword evidence="2" id="KW-0326">Glycosidase</keyword>
<organism evidence="7 8">
    <name type="scientific">Actinomadura gamaensis</name>
    <dbReference type="NCBI Taxonomy" id="1763541"/>
    <lineage>
        <taxon>Bacteria</taxon>
        <taxon>Bacillati</taxon>
        <taxon>Actinomycetota</taxon>
        <taxon>Actinomycetes</taxon>
        <taxon>Streptosporangiales</taxon>
        <taxon>Thermomonosporaceae</taxon>
        <taxon>Actinomadura</taxon>
    </lineage>
</organism>
<keyword evidence="8" id="KW-1185">Reference proteome</keyword>
<feature type="domain" description="Fibronectin type-III" evidence="6">
    <location>
        <begin position="495"/>
        <end position="582"/>
    </location>
</feature>
<feature type="compositionally biased region" description="Basic and acidic residues" evidence="4">
    <location>
        <begin position="189"/>
        <end position="204"/>
    </location>
</feature>
<dbReference type="Pfam" id="PF00041">
    <property type="entry name" value="fn3"/>
    <property type="match status" value="5"/>
</dbReference>
<dbReference type="PANTHER" id="PTHR46708:SF2">
    <property type="entry name" value="FIBRONECTIN TYPE-III DOMAIN-CONTAINING PROTEIN"/>
    <property type="match status" value="1"/>
</dbReference>
<dbReference type="InterPro" id="IPR046542">
    <property type="entry name" value="DUF6801"/>
</dbReference>
<dbReference type="EMBL" id="JBHSIT010000006">
    <property type="protein sequence ID" value="MFC4910216.1"/>
    <property type="molecule type" value="Genomic_DNA"/>
</dbReference>
<dbReference type="PANTHER" id="PTHR46708">
    <property type="entry name" value="TENASCIN"/>
    <property type="match status" value="1"/>
</dbReference>
<dbReference type="CDD" id="cd00063">
    <property type="entry name" value="FN3"/>
    <property type="match status" value="5"/>
</dbReference>
<keyword evidence="3" id="KW-0624">Polysaccharide degradation</keyword>
<evidence type="ECO:0000256" key="2">
    <source>
        <dbReference type="ARBA" id="ARBA00023295"/>
    </source>
</evidence>
<evidence type="ECO:0000259" key="6">
    <source>
        <dbReference type="PROSITE" id="PS50853"/>
    </source>
</evidence>
<proteinExistence type="predicted"/>
<keyword evidence="5" id="KW-0732">Signal</keyword>
<feature type="domain" description="Fibronectin type-III" evidence="6">
    <location>
        <begin position="672"/>
        <end position="758"/>
    </location>
</feature>
<keyword evidence="1" id="KW-0677">Repeat</keyword>
<evidence type="ECO:0000256" key="1">
    <source>
        <dbReference type="ARBA" id="ARBA00022737"/>
    </source>
</evidence>
<evidence type="ECO:0000313" key="7">
    <source>
        <dbReference type="EMBL" id="MFC4910216.1"/>
    </source>
</evidence>
<dbReference type="Proteomes" id="UP001595872">
    <property type="component" value="Unassembled WGS sequence"/>
</dbReference>
<name>A0ABV9U1E4_9ACTN</name>
<accession>A0ABV9U1E4</accession>
<feature type="signal peptide" evidence="5">
    <location>
        <begin position="1"/>
        <end position="21"/>
    </location>
</feature>
<dbReference type="InterPro" id="IPR013783">
    <property type="entry name" value="Ig-like_fold"/>
</dbReference>